<sequence length="415" mass="48407">MVKNGEFFVIKEMKQRGMSITAIAKELGRDRKTIRRWLCEDYPDTYRRTVDKPEKLAPFKAYVRQRMEEGCLNAVVIFDEIRAAGYTGGITILRDFMRPLRPQVSSKATVRFETQPGRQAQVDWGEFRVDWSGKKKRLYAFVMVLGYSRMLYVEFTEDQRLETLMGCHERAMNYFGGITETCLYDNMKTVVAGTDDQGEVVWNERFARFASHHGFLLRRCRPYRARTKGKVENGVGYVRKNFWPRVQTFTDLQNLNEQTLLWLNAIANVRLHGTTQKRPIDLFAQEQLKPLVSEHFDRVDFHVRKVSSDSLVSYEGNRYSVPIRFVGHLVHVKDDRRGGIQIHYENKIISEHRKSSGQREIVQHKNHFEGIRKDTVAKPVPQPTPRLMPSSPIPEVVVRPLAVYEQFTEEEVTRS</sequence>
<dbReference type="Pfam" id="PF00665">
    <property type="entry name" value="rve"/>
    <property type="match status" value="1"/>
</dbReference>
<dbReference type="RefSeq" id="WP_109691466.1">
    <property type="nucleotide sequence ID" value="NZ_QGGL01000053.1"/>
</dbReference>
<keyword evidence="4" id="KW-0233">DNA recombination</keyword>
<dbReference type="InterPro" id="IPR012337">
    <property type="entry name" value="RNaseH-like_sf"/>
</dbReference>
<dbReference type="InterPro" id="IPR001584">
    <property type="entry name" value="Integrase_cat-core"/>
</dbReference>
<dbReference type="EMBL" id="QGGL01000053">
    <property type="protein sequence ID" value="PWJ99621.1"/>
    <property type="molecule type" value="Genomic_DNA"/>
</dbReference>
<comment type="similarity">
    <text evidence="1">Belongs to the transposase IS21/IS408/IS1162 family.</text>
</comment>
<gene>
    <name evidence="7" type="ORF">C7459_1531</name>
</gene>
<dbReference type="Gene3D" id="3.30.420.10">
    <property type="entry name" value="Ribonuclease H-like superfamily/Ribonuclease H"/>
    <property type="match status" value="1"/>
</dbReference>
<proteinExistence type="inferred from homology"/>
<feature type="domain" description="Integrase catalytic" evidence="6">
    <location>
        <begin position="112"/>
        <end position="287"/>
    </location>
</feature>
<organism evidence="7 8">
    <name type="scientific">Tumebacillus permanentifrigoris</name>
    <dbReference type="NCBI Taxonomy" id="378543"/>
    <lineage>
        <taxon>Bacteria</taxon>
        <taxon>Bacillati</taxon>
        <taxon>Bacillota</taxon>
        <taxon>Bacilli</taxon>
        <taxon>Bacillales</taxon>
        <taxon>Alicyclobacillaceae</taxon>
        <taxon>Tumebacillus</taxon>
    </lineage>
</organism>
<dbReference type="SUPFAM" id="SSF53098">
    <property type="entry name" value="Ribonuclease H-like"/>
    <property type="match status" value="1"/>
</dbReference>
<evidence type="ECO:0000259" key="5">
    <source>
        <dbReference type="PROSITE" id="PS50531"/>
    </source>
</evidence>
<dbReference type="PANTHER" id="PTHR35004:SF6">
    <property type="entry name" value="TRANSPOSASE"/>
    <property type="match status" value="1"/>
</dbReference>
<evidence type="ECO:0000259" key="6">
    <source>
        <dbReference type="PROSITE" id="PS50994"/>
    </source>
</evidence>
<dbReference type="InterPro" id="IPR054353">
    <property type="entry name" value="IstA-like_C"/>
</dbReference>
<dbReference type="GO" id="GO:0015074">
    <property type="term" value="P:DNA integration"/>
    <property type="evidence" value="ECO:0007669"/>
    <property type="project" value="InterPro"/>
</dbReference>
<protein>
    <submittedName>
        <fullName evidence="7">Transposase</fullName>
    </submittedName>
</protein>
<dbReference type="GO" id="GO:0032196">
    <property type="term" value="P:transposition"/>
    <property type="evidence" value="ECO:0007669"/>
    <property type="project" value="UniProtKB-KW"/>
</dbReference>
<name>A0A316D497_9BACL</name>
<keyword evidence="2" id="KW-0815">Transposition</keyword>
<keyword evidence="8" id="KW-1185">Reference proteome</keyword>
<keyword evidence="3" id="KW-0238">DNA-binding</keyword>
<dbReference type="PROSITE" id="PS50994">
    <property type="entry name" value="INTEGRASE"/>
    <property type="match status" value="1"/>
</dbReference>
<accession>A0A316D497</accession>
<evidence type="ECO:0000313" key="8">
    <source>
        <dbReference type="Proteomes" id="UP000245634"/>
    </source>
</evidence>
<evidence type="ECO:0000256" key="1">
    <source>
        <dbReference type="ARBA" id="ARBA00009277"/>
    </source>
</evidence>
<dbReference type="PANTHER" id="PTHR35004">
    <property type="entry name" value="TRANSPOSASE RV3428C-RELATED"/>
    <property type="match status" value="1"/>
</dbReference>
<dbReference type="InterPro" id="IPR017894">
    <property type="entry name" value="HTH_IS21_transposase_type"/>
</dbReference>
<comment type="caution">
    <text evidence="7">The sequence shown here is derived from an EMBL/GenBank/DDBJ whole genome shotgun (WGS) entry which is preliminary data.</text>
</comment>
<evidence type="ECO:0000256" key="4">
    <source>
        <dbReference type="ARBA" id="ARBA00023172"/>
    </source>
</evidence>
<feature type="domain" description="HTH IS21-type" evidence="5">
    <location>
        <begin position="5"/>
        <end position="67"/>
    </location>
</feature>
<dbReference type="GO" id="GO:0006310">
    <property type="term" value="P:DNA recombination"/>
    <property type="evidence" value="ECO:0007669"/>
    <property type="project" value="UniProtKB-KW"/>
</dbReference>
<dbReference type="PROSITE" id="PS50531">
    <property type="entry name" value="HTH_IS21"/>
    <property type="match status" value="1"/>
</dbReference>
<evidence type="ECO:0000256" key="3">
    <source>
        <dbReference type="ARBA" id="ARBA00023125"/>
    </source>
</evidence>
<dbReference type="Gene3D" id="1.10.10.60">
    <property type="entry name" value="Homeodomain-like"/>
    <property type="match status" value="1"/>
</dbReference>
<dbReference type="Pfam" id="PF22483">
    <property type="entry name" value="Mu-transpos_C_2"/>
    <property type="match status" value="1"/>
</dbReference>
<dbReference type="Proteomes" id="UP000245634">
    <property type="component" value="Unassembled WGS sequence"/>
</dbReference>
<dbReference type="GO" id="GO:0003677">
    <property type="term" value="F:DNA binding"/>
    <property type="evidence" value="ECO:0007669"/>
    <property type="project" value="UniProtKB-KW"/>
</dbReference>
<dbReference type="NCBIfam" id="NF033546">
    <property type="entry name" value="transpos_IS21"/>
    <property type="match status" value="1"/>
</dbReference>
<dbReference type="InterPro" id="IPR036397">
    <property type="entry name" value="RNaseH_sf"/>
</dbReference>
<reference evidence="7 8" key="1">
    <citation type="submission" date="2018-05" db="EMBL/GenBank/DDBJ databases">
        <title>Genomic Encyclopedia of Type Strains, Phase IV (KMG-IV): sequencing the most valuable type-strain genomes for metagenomic binning, comparative biology and taxonomic classification.</title>
        <authorList>
            <person name="Goeker M."/>
        </authorList>
    </citation>
    <scope>NUCLEOTIDE SEQUENCE [LARGE SCALE GENOMIC DNA]</scope>
    <source>
        <strain evidence="7 8">DSM 18773</strain>
    </source>
</reference>
<evidence type="ECO:0000256" key="2">
    <source>
        <dbReference type="ARBA" id="ARBA00022578"/>
    </source>
</evidence>
<dbReference type="AlphaFoldDB" id="A0A316D497"/>
<dbReference type="OrthoDB" id="3193769at2"/>
<evidence type="ECO:0000313" key="7">
    <source>
        <dbReference type="EMBL" id="PWJ99621.1"/>
    </source>
</evidence>